<dbReference type="SMART" id="SM00646">
    <property type="entry name" value="Ami_3"/>
    <property type="match status" value="1"/>
</dbReference>
<dbReference type="InterPro" id="IPR002508">
    <property type="entry name" value="MurNAc-LAA_cat"/>
</dbReference>
<feature type="region of interest" description="Disordered" evidence="4">
    <location>
        <begin position="1"/>
        <end position="20"/>
    </location>
</feature>
<evidence type="ECO:0000313" key="8">
    <source>
        <dbReference type="Proteomes" id="UP001595704"/>
    </source>
</evidence>
<dbReference type="EC" id="3.5.1.28" evidence="2"/>
<sequence>MQDGTQTPQGQAAKRSRREPAARLARDWAAGAALAAIMAASLPALAAPDARGDGAGARLAAPAEPRAVTNAVSVTGDNRVTILGFTISRPVEARAFVMERPDRAVIELPEVNFQLPQGSGRRGKGLAASFRYGVFAPGKSRIVIDLAAPATVTRVTTVQQENALPRLEIEITRADRPHFHKEARLAAGQGAGQAPPPAAVAPADKADRRPVIVLDPGHGGLDNGAINSAGLVEKDIVLAFAQRLREHLEATGRYRVIMTREGDMFVPLGDRVRIAQQHRAALFLSVHADILRESPGVRGATVYTGSKLATDTESAQLADKENDADRAAGVTAQVDNDQVANILLDLTMRETRAFSNVLATKLVGGLGQVIRMNKNPHRSARFIVLTAPDTPSALLEIGYLSSTRDADLMNSPEWRDRTTAALAKAINQYFDGRRSMTAPMTAPGNIP</sequence>
<evidence type="ECO:0000259" key="6">
    <source>
        <dbReference type="SMART" id="SM00646"/>
    </source>
</evidence>
<evidence type="ECO:0000256" key="5">
    <source>
        <dbReference type="SAM" id="SignalP"/>
    </source>
</evidence>
<dbReference type="Proteomes" id="UP001595704">
    <property type="component" value="Unassembled WGS sequence"/>
</dbReference>
<dbReference type="SUPFAM" id="SSF53187">
    <property type="entry name" value="Zn-dependent exopeptidases"/>
    <property type="match status" value="1"/>
</dbReference>
<dbReference type="CDD" id="cd02696">
    <property type="entry name" value="MurNAc-LAA"/>
    <property type="match status" value="1"/>
</dbReference>
<feature type="chain" id="PRO_5045101753" description="N-acetylmuramoyl-L-alanine amidase" evidence="5">
    <location>
        <begin position="47"/>
        <end position="447"/>
    </location>
</feature>
<evidence type="ECO:0000256" key="2">
    <source>
        <dbReference type="ARBA" id="ARBA00011901"/>
    </source>
</evidence>
<comment type="caution">
    <text evidence="7">The sequence shown here is derived from an EMBL/GenBank/DDBJ whole genome shotgun (WGS) entry which is preliminary data.</text>
</comment>
<protein>
    <recommendedName>
        <fullName evidence="2">N-acetylmuramoyl-L-alanine amidase</fullName>
        <ecNumber evidence="2">3.5.1.28</ecNumber>
    </recommendedName>
</protein>
<dbReference type="EMBL" id="JBHRYC010000026">
    <property type="protein sequence ID" value="MFC3637119.1"/>
    <property type="molecule type" value="Genomic_DNA"/>
</dbReference>
<name>A0ABV7UFH0_9HYPH</name>
<keyword evidence="5" id="KW-0732">Signal</keyword>
<dbReference type="PANTHER" id="PTHR30404">
    <property type="entry name" value="N-ACETYLMURAMOYL-L-ALANINE AMIDASE"/>
    <property type="match status" value="1"/>
</dbReference>
<dbReference type="InterPro" id="IPR050695">
    <property type="entry name" value="N-acetylmuramoyl_amidase_3"/>
</dbReference>
<gene>
    <name evidence="7" type="ORF">ACFONL_06940</name>
</gene>
<organism evidence="7 8">
    <name type="scientific">Camelimonas fluminis</name>
    <dbReference type="NCBI Taxonomy" id="1576911"/>
    <lineage>
        <taxon>Bacteria</taxon>
        <taxon>Pseudomonadati</taxon>
        <taxon>Pseudomonadota</taxon>
        <taxon>Alphaproteobacteria</taxon>
        <taxon>Hyphomicrobiales</taxon>
        <taxon>Chelatococcaceae</taxon>
        <taxon>Camelimonas</taxon>
    </lineage>
</organism>
<feature type="compositionally biased region" description="Polar residues" evidence="4">
    <location>
        <begin position="1"/>
        <end position="10"/>
    </location>
</feature>
<evidence type="ECO:0000256" key="3">
    <source>
        <dbReference type="ARBA" id="ARBA00022801"/>
    </source>
</evidence>
<evidence type="ECO:0000256" key="1">
    <source>
        <dbReference type="ARBA" id="ARBA00001561"/>
    </source>
</evidence>
<feature type="domain" description="MurNAc-LAA" evidence="6">
    <location>
        <begin position="272"/>
        <end position="427"/>
    </location>
</feature>
<dbReference type="Gene3D" id="2.60.40.3500">
    <property type="match status" value="1"/>
</dbReference>
<dbReference type="RefSeq" id="WP_191317963.1">
    <property type="nucleotide sequence ID" value="NZ_BNCG01000002.1"/>
</dbReference>
<dbReference type="PANTHER" id="PTHR30404:SF0">
    <property type="entry name" value="N-ACETYLMURAMOYL-L-ALANINE AMIDASE AMIC"/>
    <property type="match status" value="1"/>
</dbReference>
<keyword evidence="3" id="KW-0378">Hydrolase</keyword>
<reference evidence="8" key="1">
    <citation type="journal article" date="2019" name="Int. J. Syst. Evol. Microbiol.">
        <title>The Global Catalogue of Microorganisms (GCM) 10K type strain sequencing project: providing services to taxonomists for standard genome sequencing and annotation.</title>
        <authorList>
            <consortium name="The Broad Institute Genomics Platform"/>
            <consortium name="The Broad Institute Genome Sequencing Center for Infectious Disease"/>
            <person name="Wu L."/>
            <person name="Ma J."/>
        </authorList>
    </citation>
    <scope>NUCLEOTIDE SEQUENCE [LARGE SCALE GENOMIC DNA]</scope>
    <source>
        <strain evidence="8">KCTC 42282</strain>
    </source>
</reference>
<comment type="catalytic activity">
    <reaction evidence="1">
        <text>Hydrolyzes the link between N-acetylmuramoyl residues and L-amino acid residues in certain cell-wall glycopeptides.</text>
        <dbReference type="EC" id="3.5.1.28"/>
    </reaction>
</comment>
<proteinExistence type="predicted"/>
<dbReference type="Gene3D" id="3.40.630.40">
    <property type="entry name" value="Zn-dependent exopeptidases"/>
    <property type="match status" value="1"/>
</dbReference>
<feature type="signal peptide" evidence="5">
    <location>
        <begin position="1"/>
        <end position="46"/>
    </location>
</feature>
<keyword evidence="8" id="KW-1185">Reference proteome</keyword>
<evidence type="ECO:0000256" key="4">
    <source>
        <dbReference type="SAM" id="MobiDB-lite"/>
    </source>
</evidence>
<evidence type="ECO:0000313" key="7">
    <source>
        <dbReference type="EMBL" id="MFC3637119.1"/>
    </source>
</evidence>
<accession>A0ABV7UFH0</accession>
<dbReference type="Pfam" id="PF01520">
    <property type="entry name" value="Amidase_3"/>
    <property type="match status" value="1"/>
</dbReference>